<dbReference type="Gene3D" id="3.40.570.10">
    <property type="entry name" value="Extracellular Endonuclease, subunit A"/>
    <property type="match status" value="1"/>
</dbReference>
<evidence type="ECO:0000256" key="1">
    <source>
        <dbReference type="SAM" id="MobiDB-lite"/>
    </source>
</evidence>
<dbReference type="Pfam" id="PF13930">
    <property type="entry name" value="Endonuclea_NS_2"/>
    <property type="match status" value="1"/>
</dbReference>
<comment type="caution">
    <text evidence="3">The sequence shown here is derived from an EMBL/GenBank/DDBJ whole genome shotgun (WGS) entry which is preliminary data.</text>
</comment>
<feature type="region of interest" description="Disordered" evidence="1">
    <location>
        <begin position="246"/>
        <end position="278"/>
    </location>
</feature>
<dbReference type="SUPFAM" id="SSF57884">
    <property type="entry name" value="Ada DNA repair protein, N-terminal domain (N-Ada 10)"/>
    <property type="match status" value="1"/>
</dbReference>
<dbReference type="RefSeq" id="WP_006597567.1">
    <property type="nucleotide sequence ID" value="NZ_GL622359.1"/>
</dbReference>
<sequence length="332" mass="35953">MRTETKNRRQKAAALGLLSLLLAAALVLGGCALKDGTAQDPSALAKKIAANTADLAKIPAYRGDAYVAINNNEPTFADSALNTKSFETYSAQDAFGRCGTAAANISRATMPKAGERRGDISAVRPTGWHNAAYSFVDGRMLYNRCHLIGYQLTAENANPRNLITGTRYLNVEGMLPFENLVADYVKETGNHVLYRVTPIFDGNNLVASGVQMEAQSVEDKGEGISFNVYCYNVQPGVKIDYSTGYSTRDTSQPTDAEAIKKSASAGSQTSSRHSQNSTATTATYVLNVRAHKFHRQNCTAVSHMAERNKQTYTGKRADLIRRGYSPCAICNP</sequence>
<dbReference type="EMBL" id="AEQN01000005">
    <property type="protein sequence ID" value="EFV02676.1"/>
    <property type="molecule type" value="Genomic_DNA"/>
</dbReference>
<proteinExistence type="predicted"/>
<dbReference type="AlphaFoldDB" id="E6MDR7"/>
<name>E6MDR7_9FIRM</name>
<gene>
    <name evidence="3" type="ORF">HMP0721_0149</name>
</gene>
<dbReference type="Proteomes" id="UP000004754">
    <property type="component" value="Unassembled WGS sequence"/>
</dbReference>
<evidence type="ECO:0000313" key="3">
    <source>
        <dbReference type="EMBL" id="EFV02676.1"/>
    </source>
</evidence>
<evidence type="ECO:0000259" key="2">
    <source>
        <dbReference type="Pfam" id="PF13930"/>
    </source>
</evidence>
<dbReference type="InterPro" id="IPR044927">
    <property type="entry name" value="Endonuclea_NS_2"/>
</dbReference>
<dbReference type="eggNOG" id="COG2169">
    <property type="taxonomic scope" value="Bacteria"/>
</dbReference>
<organism evidence="3 4">
    <name type="scientific">Pseudoramibacter alactolyticus ATCC 23263</name>
    <dbReference type="NCBI Taxonomy" id="887929"/>
    <lineage>
        <taxon>Bacteria</taxon>
        <taxon>Bacillati</taxon>
        <taxon>Bacillota</taxon>
        <taxon>Clostridia</taxon>
        <taxon>Eubacteriales</taxon>
        <taxon>Eubacteriaceae</taxon>
        <taxon>Pseudoramibacter</taxon>
    </lineage>
</organism>
<keyword evidence="4" id="KW-1185">Reference proteome</keyword>
<dbReference type="PROSITE" id="PS51257">
    <property type="entry name" value="PROKAR_LIPOPROTEIN"/>
    <property type="match status" value="1"/>
</dbReference>
<feature type="compositionally biased region" description="Polar residues" evidence="1">
    <location>
        <begin position="264"/>
        <end position="278"/>
    </location>
</feature>
<dbReference type="STRING" id="887929.HMP0721_0149"/>
<reference evidence="3 4" key="1">
    <citation type="submission" date="2010-12" db="EMBL/GenBank/DDBJ databases">
        <authorList>
            <person name="Muzny D."/>
            <person name="Qin X."/>
            <person name="Deng J."/>
            <person name="Jiang H."/>
            <person name="Liu Y."/>
            <person name="Qu J."/>
            <person name="Song X.-Z."/>
            <person name="Zhang L."/>
            <person name="Thornton R."/>
            <person name="Coyle M."/>
            <person name="Francisco L."/>
            <person name="Jackson L."/>
            <person name="Javaid M."/>
            <person name="Korchina V."/>
            <person name="Kovar C."/>
            <person name="Mata R."/>
            <person name="Mathew T."/>
            <person name="Ngo R."/>
            <person name="Nguyen L."/>
            <person name="Nguyen N."/>
            <person name="Okwuonu G."/>
            <person name="Ongeri F."/>
            <person name="Pham C."/>
            <person name="Simmons D."/>
            <person name="Wilczek-Boney K."/>
            <person name="Hale W."/>
            <person name="Jakkamsetti A."/>
            <person name="Pham P."/>
            <person name="Ruth R."/>
            <person name="San Lucas F."/>
            <person name="Warren J."/>
            <person name="Zhang J."/>
            <person name="Zhao Z."/>
            <person name="Zhou C."/>
            <person name="Zhu D."/>
            <person name="Lee S."/>
            <person name="Bess C."/>
            <person name="Blankenburg K."/>
            <person name="Forbes L."/>
            <person name="Fu Q."/>
            <person name="Gubbala S."/>
            <person name="Hirani K."/>
            <person name="Jayaseelan J.C."/>
            <person name="Lara F."/>
            <person name="Munidasa M."/>
            <person name="Palculict T."/>
            <person name="Patil S."/>
            <person name="Pu L.-L."/>
            <person name="Saada N."/>
            <person name="Tang L."/>
            <person name="Weissenberger G."/>
            <person name="Zhu Y."/>
            <person name="Hemphill L."/>
            <person name="Shang Y."/>
            <person name="Youmans B."/>
            <person name="Ayvaz T."/>
            <person name="Ross M."/>
            <person name="Santibanez J."/>
            <person name="Aqrawi P."/>
            <person name="Gross S."/>
            <person name="Joshi V."/>
            <person name="Fowler G."/>
            <person name="Nazareth L."/>
            <person name="Reid J."/>
            <person name="Worley K."/>
            <person name="Petrosino J."/>
            <person name="Highlander S."/>
            <person name="Gibbs R."/>
        </authorList>
    </citation>
    <scope>NUCLEOTIDE SEQUENCE [LARGE SCALE GENOMIC DNA]</scope>
    <source>
        <strain evidence="3 4">ATCC 23263</strain>
    </source>
</reference>
<evidence type="ECO:0000313" key="4">
    <source>
        <dbReference type="Proteomes" id="UP000004754"/>
    </source>
</evidence>
<feature type="domain" description="Type VII secretion system protein EssD-like" evidence="2">
    <location>
        <begin position="87"/>
        <end position="216"/>
    </location>
</feature>
<dbReference type="Gene3D" id="3.40.10.10">
    <property type="entry name" value="DNA Methylphosphotriester Repair Domain"/>
    <property type="match status" value="1"/>
</dbReference>
<dbReference type="HOGENOM" id="CLU_054350_0_0_9"/>
<accession>E6MDR7</accession>
<dbReference type="InterPro" id="IPR044929">
    <property type="entry name" value="DNA/RNA_non-sp_Endonuclease_sf"/>
</dbReference>
<protein>
    <submittedName>
        <fullName evidence="3">Gram-positive signal peptide protein, YSIRK family</fullName>
    </submittedName>
</protein>
<dbReference type="InterPro" id="IPR035451">
    <property type="entry name" value="Ada-like_dom_sf"/>
</dbReference>